<feature type="coiled-coil region" evidence="1">
    <location>
        <begin position="15"/>
        <end position="42"/>
    </location>
</feature>
<accession>A0A8H7TKY5</accession>
<evidence type="ECO:0000313" key="4">
    <source>
        <dbReference type="Proteomes" id="UP000664132"/>
    </source>
</evidence>
<feature type="region of interest" description="Disordered" evidence="2">
    <location>
        <begin position="43"/>
        <end position="71"/>
    </location>
</feature>
<keyword evidence="4" id="KW-1185">Reference proteome</keyword>
<evidence type="ECO:0000313" key="3">
    <source>
        <dbReference type="EMBL" id="KAG4421524.1"/>
    </source>
</evidence>
<dbReference type="Proteomes" id="UP000664132">
    <property type="component" value="Unassembled WGS sequence"/>
</dbReference>
<sequence>MKNLKAKYEDIMSSATLTIAEMDNLDHTIQRLEEEMDKVLDAGTISAHAPASSMSTEKPVAKAPSAHPDTS</sequence>
<protein>
    <submittedName>
        <fullName evidence="3">Uncharacterized protein</fullName>
    </submittedName>
</protein>
<name>A0A8H7TKY5_9HELO</name>
<evidence type="ECO:0000256" key="2">
    <source>
        <dbReference type="SAM" id="MobiDB-lite"/>
    </source>
</evidence>
<comment type="caution">
    <text evidence="3">The sequence shown here is derived from an EMBL/GenBank/DDBJ whole genome shotgun (WGS) entry which is preliminary data.</text>
</comment>
<dbReference type="AlphaFoldDB" id="A0A8H7TKY5"/>
<gene>
    <name evidence="3" type="ORF">IFR04_005363</name>
</gene>
<evidence type="ECO:0000256" key="1">
    <source>
        <dbReference type="SAM" id="Coils"/>
    </source>
</evidence>
<proteinExistence type="predicted"/>
<dbReference type="EMBL" id="JAFJYH010000064">
    <property type="protein sequence ID" value="KAG4421524.1"/>
    <property type="molecule type" value="Genomic_DNA"/>
</dbReference>
<reference evidence="3" key="1">
    <citation type="submission" date="2021-02" db="EMBL/GenBank/DDBJ databases">
        <title>Genome sequence Cadophora malorum strain M34.</title>
        <authorList>
            <person name="Stefanovic E."/>
            <person name="Vu D."/>
            <person name="Scully C."/>
            <person name="Dijksterhuis J."/>
            <person name="Roader J."/>
            <person name="Houbraken J."/>
        </authorList>
    </citation>
    <scope>NUCLEOTIDE SEQUENCE</scope>
    <source>
        <strain evidence="3">M34</strain>
    </source>
</reference>
<organism evidence="3 4">
    <name type="scientific">Cadophora malorum</name>
    <dbReference type="NCBI Taxonomy" id="108018"/>
    <lineage>
        <taxon>Eukaryota</taxon>
        <taxon>Fungi</taxon>
        <taxon>Dikarya</taxon>
        <taxon>Ascomycota</taxon>
        <taxon>Pezizomycotina</taxon>
        <taxon>Leotiomycetes</taxon>
        <taxon>Helotiales</taxon>
        <taxon>Ploettnerulaceae</taxon>
        <taxon>Cadophora</taxon>
    </lineage>
</organism>
<keyword evidence="1" id="KW-0175">Coiled coil</keyword>